<reference evidence="9 10" key="1">
    <citation type="submission" date="2009-01" db="EMBL/GenBank/DDBJ databases">
        <authorList>
            <person name="Fulton L."/>
            <person name="Clifton S."/>
            <person name="Fulton B."/>
            <person name="Xu J."/>
            <person name="Minx P."/>
            <person name="Pepin K.H."/>
            <person name="Johnson M."/>
            <person name="Bhonagiri V."/>
            <person name="Nash W.E."/>
            <person name="Mardis E.R."/>
            <person name="Wilson R.K."/>
        </authorList>
    </citation>
    <scope>NUCLEOTIDE SEQUENCE [LARGE SCALE GENOMIC DNA]</scope>
    <source>
        <strain evidence="9 10">DSM 5476</strain>
    </source>
</reference>
<dbReference type="PIRSF" id="PIRSF003107">
    <property type="entry name" value="PhoU"/>
    <property type="match status" value="1"/>
</dbReference>
<evidence type="ECO:0000259" key="8">
    <source>
        <dbReference type="Pfam" id="PF01895"/>
    </source>
</evidence>
<dbReference type="FunFam" id="1.20.58.220:FF:000004">
    <property type="entry name" value="Phosphate-specific transport system accessory protein PhoU"/>
    <property type="match status" value="1"/>
</dbReference>
<accession>C0EBM4</accession>
<dbReference type="PANTHER" id="PTHR42930">
    <property type="entry name" value="PHOSPHATE-SPECIFIC TRANSPORT SYSTEM ACCESSORY PROTEIN PHOU"/>
    <property type="match status" value="1"/>
</dbReference>
<dbReference type="NCBIfam" id="TIGR02135">
    <property type="entry name" value="phoU_full"/>
    <property type="match status" value="1"/>
</dbReference>
<dbReference type="HOGENOM" id="CLU_078518_3_0_9"/>
<keyword evidence="6 7" id="KW-0592">Phosphate transport</keyword>
<keyword evidence="4 7" id="KW-0813">Transport</keyword>
<dbReference type="eggNOG" id="COG0704">
    <property type="taxonomic scope" value="Bacteria"/>
</dbReference>
<dbReference type="Proteomes" id="UP000003340">
    <property type="component" value="Unassembled WGS sequence"/>
</dbReference>
<evidence type="ECO:0000256" key="7">
    <source>
        <dbReference type="PIRNR" id="PIRNR003107"/>
    </source>
</evidence>
<comment type="function">
    <text evidence="7">Plays a role in the regulation of phosphate uptake.</text>
</comment>
<dbReference type="Pfam" id="PF01895">
    <property type="entry name" value="PhoU"/>
    <property type="match status" value="2"/>
</dbReference>
<feature type="domain" description="PhoU" evidence="8">
    <location>
        <begin position="17"/>
        <end position="105"/>
    </location>
</feature>
<dbReference type="SUPFAM" id="SSF109755">
    <property type="entry name" value="PhoU-like"/>
    <property type="match status" value="1"/>
</dbReference>
<evidence type="ECO:0000256" key="6">
    <source>
        <dbReference type="ARBA" id="ARBA00022592"/>
    </source>
</evidence>
<evidence type="ECO:0000256" key="4">
    <source>
        <dbReference type="ARBA" id="ARBA00022448"/>
    </source>
</evidence>
<dbReference type="GO" id="GO:0030643">
    <property type="term" value="P:intracellular phosphate ion homeostasis"/>
    <property type="evidence" value="ECO:0007669"/>
    <property type="project" value="InterPro"/>
</dbReference>
<dbReference type="GO" id="GO:0005737">
    <property type="term" value="C:cytoplasm"/>
    <property type="evidence" value="ECO:0007669"/>
    <property type="project" value="UniProtKB-SubCell"/>
</dbReference>
<dbReference type="Gene3D" id="1.20.58.220">
    <property type="entry name" value="Phosphate transport system protein phou homolog 2, domain 2"/>
    <property type="match status" value="1"/>
</dbReference>
<dbReference type="InterPro" id="IPR038078">
    <property type="entry name" value="PhoU-like_sf"/>
</dbReference>
<name>C0EBM4_9FIRM</name>
<evidence type="ECO:0000313" key="9">
    <source>
        <dbReference type="EMBL" id="EEG31142.1"/>
    </source>
</evidence>
<dbReference type="STRING" id="537013.CLOSTMETH_01242"/>
<evidence type="ECO:0000256" key="3">
    <source>
        <dbReference type="ARBA" id="ARBA00011738"/>
    </source>
</evidence>
<evidence type="ECO:0000313" key="10">
    <source>
        <dbReference type="Proteomes" id="UP000003340"/>
    </source>
</evidence>
<feature type="domain" description="PhoU" evidence="8">
    <location>
        <begin position="120"/>
        <end position="205"/>
    </location>
</feature>
<keyword evidence="10" id="KW-1185">Reference proteome</keyword>
<proteinExistence type="inferred from homology"/>
<dbReference type="InterPro" id="IPR028366">
    <property type="entry name" value="PhoU"/>
</dbReference>
<dbReference type="EMBL" id="ACEC01000043">
    <property type="protein sequence ID" value="EEG31142.1"/>
    <property type="molecule type" value="Genomic_DNA"/>
</dbReference>
<dbReference type="AlphaFoldDB" id="C0EBM4"/>
<dbReference type="GO" id="GO:0006817">
    <property type="term" value="P:phosphate ion transport"/>
    <property type="evidence" value="ECO:0007669"/>
    <property type="project" value="UniProtKB-KW"/>
</dbReference>
<comment type="subcellular location">
    <subcellularLocation>
        <location evidence="1 7">Cytoplasm</location>
    </subcellularLocation>
</comment>
<keyword evidence="5 7" id="KW-0963">Cytoplasm</keyword>
<dbReference type="PANTHER" id="PTHR42930:SF3">
    <property type="entry name" value="PHOSPHATE-SPECIFIC TRANSPORT SYSTEM ACCESSORY PROTEIN PHOU"/>
    <property type="match status" value="1"/>
</dbReference>
<organism evidence="9 10">
    <name type="scientific">[Clostridium] methylpentosum DSM 5476</name>
    <dbReference type="NCBI Taxonomy" id="537013"/>
    <lineage>
        <taxon>Bacteria</taxon>
        <taxon>Bacillati</taxon>
        <taxon>Bacillota</taxon>
        <taxon>Clostridia</taxon>
        <taxon>Eubacteriales</taxon>
        <taxon>Oscillospiraceae</taxon>
        <taxon>Oscillospiraceae incertae sedis</taxon>
    </lineage>
</organism>
<dbReference type="InterPro" id="IPR026022">
    <property type="entry name" value="PhoU_dom"/>
</dbReference>
<sequence length="217" mass="24713">MPRAEFEKALQELHEQLLKMGATIEHSMDLMIKALETGSSELATEVIERDDIIDDLEASIETACLDMIIKQQPVASDLREITSILKMITDLERISDQCADICEYVLKLTGEQMPEYMRLIIKMAQHVKQMISATIDSYVHQDADKAIQTAKSDDVADDYFEQITGEIIQSMEGDPALRRIGIYLLLIAKYLERIGDHTTNVCEWVAYRITGDHQLYN</sequence>
<gene>
    <name evidence="9" type="primary">phoU</name>
    <name evidence="9" type="ORF">CLOSTMETH_01242</name>
</gene>
<evidence type="ECO:0000256" key="1">
    <source>
        <dbReference type="ARBA" id="ARBA00004496"/>
    </source>
</evidence>
<evidence type="ECO:0000256" key="5">
    <source>
        <dbReference type="ARBA" id="ARBA00022490"/>
    </source>
</evidence>
<comment type="caution">
    <text evidence="9">The sequence shown here is derived from an EMBL/GenBank/DDBJ whole genome shotgun (WGS) entry which is preliminary data.</text>
</comment>
<comment type="similarity">
    <text evidence="2 7">Belongs to the PhoU family.</text>
</comment>
<reference evidence="9 10" key="2">
    <citation type="submission" date="2009-02" db="EMBL/GenBank/DDBJ databases">
        <title>Draft genome sequence of Clostridium methylpentosum (DSM 5476).</title>
        <authorList>
            <person name="Sudarsanam P."/>
            <person name="Ley R."/>
            <person name="Guruge J."/>
            <person name="Turnbaugh P.J."/>
            <person name="Mahowald M."/>
            <person name="Liep D."/>
            <person name="Gordon J."/>
        </authorList>
    </citation>
    <scope>NUCLEOTIDE SEQUENCE [LARGE SCALE GENOMIC DNA]</scope>
    <source>
        <strain evidence="9 10">DSM 5476</strain>
    </source>
</reference>
<dbReference type="GO" id="GO:0045936">
    <property type="term" value="P:negative regulation of phosphate metabolic process"/>
    <property type="evidence" value="ECO:0007669"/>
    <property type="project" value="InterPro"/>
</dbReference>
<comment type="subunit">
    <text evidence="3 7">Homodimer.</text>
</comment>
<evidence type="ECO:0000256" key="2">
    <source>
        <dbReference type="ARBA" id="ARBA00008107"/>
    </source>
</evidence>
<protein>
    <recommendedName>
        <fullName evidence="7">Phosphate-specific transport system accessory protein PhoU</fullName>
    </recommendedName>
</protein>